<dbReference type="Proteomes" id="UP000554482">
    <property type="component" value="Unassembled WGS sequence"/>
</dbReference>
<name>A0A7J6URU1_THATH</name>
<evidence type="ECO:0000313" key="2">
    <source>
        <dbReference type="Proteomes" id="UP000554482"/>
    </source>
</evidence>
<protein>
    <submittedName>
        <fullName evidence="1">Uncharacterized protein</fullName>
    </submittedName>
</protein>
<comment type="caution">
    <text evidence="1">The sequence shown here is derived from an EMBL/GenBank/DDBJ whole genome shotgun (WGS) entry which is preliminary data.</text>
</comment>
<organism evidence="1 2">
    <name type="scientific">Thalictrum thalictroides</name>
    <name type="common">Rue-anemone</name>
    <name type="synonym">Anemone thalictroides</name>
    <dbReference type="NCBI Taxonomy" id="46969"/>
    <lineage>
        <taxon>Eukaryota</taxon>
        <taxon>Viridiplantae</taxon>
        <taxon>Streptophyta</taxon>
        <taxon>Embryophyta</taxon>
        <taxon>Tracheophyta</taxon>
        <taxon>Spermatophyta</taxon>
        <taxon>Magnoliopsida</taxon>
        <taxon>Ranunculales</taxon>
        <taxon>Ranunculaceae</taxon>
        <taxon>Thalictroideae</taxon>
        <taxon>Thalictrum</taxon>
    </lineage>
</organism>
<feature type="non-terminal residue" evidence="1">
    <location>
        <position position="1"/>
    </location>
</feature>
<proteinExistence type="predicted"/>
<dbReference type="EMBL" id="JABWDY010044326">
    <property type="protein sequence ID" value="KAF5175219.1"/>
    <property type="molecule type" value="Genomic_DNA"/>
</dbReference>
<accession>A0A7J6URU1</accession>
<keyword evidence="2" id="KW-1185">Reference proteome</keyword>
<sequence length="127" mass="14335">ELEDVKAELLRVQSIAHNISSVSCELPPLPPATHVSSDLSSGYVPPLLPMRGSFRPFRLFSMLLVKVTTVVQLVSLVEELVIGLLTVRHVPFDLQCLVSGNHCHPWYVLFLAFKHCLIYKLLFFMFS</sequence>
<dbReference type="AlphaFoldDB" id="A0A7J6URU1"/>
<evidence type="ECO:0000313" key="1">
    <source>
        <dbReference type="EMBL" id="KAF5175219.1"/>
    </source>
</evidence>
<reference evidence="1 2" key="1">
    <citation type="submission" date="2020-06" db="EMBL/GenBank/DDBJ databases">
        <title>Transcriptomic and genomic resources for Thalictrum thalictroides and T. hernandezii: Facilitating candidate gene discovery in an emerging model plant lineage.</title>
        <authorList>
            <person name="Arias T."/>
            <person name="Riano-Pachon D.M."/>
            <person name="Di Stilio V.S."/>
        </authorList>
    </citation>
    <scope>NUCLEOTIDE SEQUENCE [LARGE SCALE GENOMIC DNA]</scope>
    <source>
        <strain evidence="2">cv. WT478/WT964</strain>
        <tissue evidence="1">Leaves</tissue>
    </source>
</reference>
<gene>
    <name evidence="1" type="ORF">FRX31_035194</name>
</gene>